<reference evidence="1" key="1">
    <citation type="submission" date="2020-12" db="EMBL/GenBank/DDBJ databases">
        <authorList>
            <person name="Iha C."/>
        </authorList>
    </citation>
    <scope>NUCLEOTIDE SEQUENCE</scope>
</reference>
<gene>
    <name evidence="1" type="ORF">OSTQU699_LOCUS7554</name>
</gene>
<sequence>MQKESALHLVAGLKVGGYEPHPGKDEVVNLTQCSLGPEFDSDLANVRADGMTFHRDGEVYRRPCGWRRYALGLLGKYGDDVWLGLVGTRTCPADNEWPVF</sequence>
<keyword evidence="2" id="KW-1185">Reference proteome</keyword>
<evidence type="ECO:0000313" key="2">
    <source>
        <dbReference type="Proteomes" id="UP000708148"/>
    </source>
</evidence>
<evidence type="ECO:0000313" key="1">
    <source>
        <dbReference type="EMBL" id="CAD7702197.1"/>
    </source>
</evidence>
<name>A0A8S1J9B1_9CHLO</name>
<organism evidence="1 2">
    <name type="scientific">Ostreobium quekettii</name>
    <dbReference type="NCBI Taxonomy" id="121088"/>
    <lineage>
        <taxon>Eukaryota</taxon>
        <taxon>Viridiplantae</taxon>
        <taxon>Chlorophyta</taxon>
        <taxon>core chlorophytes</taxon>
        <taxon>Ulvophyceae</taxon>
        <taxon>TCBD clade</taxon>
        <taxon>Bryopsidales</taxon>
        <taxon>Ostreobineae</taxon>
        <taxon>Ostreobiaceae</taxon>
        <taxon>Ostreobium</taxon>
    </lineage>
</organism>
<comment type="caution">
    <text evidence="1">The sequence shown here is derived from an EMBL/GenBank/DDBJ whole genome shotgun (WGS) entry which is preliminary data.</text>
</comment>
<dbReference type="Proteomes" id="UP000708148">
    <property type="component" value="Unassembled WGS sequence"/>
</dbReference>
<protein>
    <submittedName>
        <fullName evidence="1">Uncharacterized protein</fullName>
    </submittedName>
</protein>
<dbReference type="OrthoDB" id="428577at2759"/>
<proteinExistence type="predicted"/>
<dbReference type="AlphaFoldDB" id="A0A8S1J9B1"/>
<dbReference type="EMBL" id="CAJHUC010001738">
    <property type="protein sequence ID" value="CAD7702197.1"/>
    <property type="molecule type" value="Genomic_DNA"/>
</dbReference>
<accession>A0A8S1J9B1</accession>